<dbReference type="Proteomes" id="UP000548726">
    <property type="component" value="Unassembled WGS sequence"/>
</dbReference>
<protein>
    <recommendedName>
        <fullName evidence="3">Peptidase M41 domain-containing protein</fullName>
    </recommendedName>
</protein>
<evidence type="ECO:0000313" key="2">
    <source>
        <dbReference type="Proteomes" id="UP000548726"/>
    </source>
</evidence>
<dbReference type="GO" id="GO:0004222">
    <property type="term" value="F:metalloendopeptidase activity"/>
    <property type="evidence" value="ECO:0007669"/>
    <property type="project" value="InterPro"/>
</dbReference>
<dbReference type="InterPro" id="IPR037219">
    <property type="entry name" value="Peptidase_M41-like"/>
</dbReference>
<dbReference type="SUPFAM" id="SSF140990">
    <property type="entry name" value="FtsH protease domain-like"/>
    <property type="match status" value="1"/>
</dbReference>
<keyword evidence="2" id="KW-1185">Reference proteome</keyword>
<evidence type="ECO:0000313" key="1">
    <source>
        <dbReference type="EMBL" id="GFE93894.1"/>
    </source>
</evidence>
<reference evidence="1 2" key="1">
    <citation type="journal article" date="2020" name="Cell Rep.">
        <title>Local necrotic cells trigger systemic immune activation via gut microbiome dysbiosis in Drosophila.</title>
        <authorList>
            <person name="Kosakamoto H."/>
            <person name="Yamauchi T."/>
            <person name="Akuzawa-Tokita Y."/>
            <person name="Nishimura K."/>
            <person name="Soga T."/>
            <person name="Murakami T."/>
            <person name="Mori H."/>
            <person name="Yamamoto K."/>
            <person name="Miyazaki R."/>
            <person name="Koto A."/>
            <person name="Miura M."/>
            <person name="Obata F."/>
        </authorList>
    </citation>
    <scope>NUCLEOTIDE SEQUENCE [LARGE SCALE GENOMIC DNA]</scope>
    <source>
        <strain evidence="1 2">Ai</strain>
    </source>
</reference>
<dbReference type="GO" id="GO:0005524">
    <property type="term" value="F:ATP binding"/>
    <property type="evidence" value="ECO:0007669"/>
    <property type="project" value="InterPro"/>
</dbReference>
<sequence length="203" mass="22119">MSPEEQERISRHEAGHAVVAIHEGFQIVGIRMTAEGGSAESDARLPGAPIMEYATRRLRVLLGGVVAQCLDAPEGCGPCVCAAVKTHEAKSDWEKAQEVLRFVVHGRSLDHTNRIFDLDEECGQLSQQHFADADAILNANRSTLEELTSIILKELRRLAPGPRREASVEWEANIPASAIRSILGKVKKVPLNSSGDLPIEVVD</sequence>
<proteinExistence type="predicted"/>
<organism evidence="1 2">
    <name type="scientific">Acetobacter persici</name>
    <dbReference type="NCBI Taxonomy" id="1076596"/>
    <lineage>
        <taxon>Bacteria</taxon>
        <taxon>Pseudomonadati</taxon>
        <taxon>Pseudomonadota</taxon>
        <taxon>Alphaproteobacteria</taxon>
        <taxon>Acetobacterales</taxon>
        <taxon>Acetobacteraceae</taxon>
        <taxon>Acetobacter</taxon>
    </lineage>
</organism>
<gene>
    <name evidence="1" type="ORF">DmAi_19530</name>
</gene>
<dbReference type="RefSeq" id="WP_086654486.1">
    <property type="nucleotide sequence ID" value="NZ_BLJP01000007.1"/>
</dbReference>
<dbReference type="OrthoDB" id="9809379at2"/>
<dbReference type="Gene3D" id="1.20.58.760">
    <property type="entry name" value="Peptidase M41"/>
    <property type="match status" value="1"/>
</dbReference>
<comment type="caution">
    <text evidence="1">The sequence shown here is derived from an EMBL/GenBank/DDBJ whole genome shotgun (WGS) entry which is preliminary data.</text>
</comment>
<dbReference type="EMBL" id="BLJP01000007">
    <property type="protein sequence ID" value="GFE93894.1"/>
    <property type="molecule type" value="Genomic_DNA"/>
</dbReference>
<evidence type="ECO:0008006" key="3">
    <source>
        <dbReference type="Google" id="ProtNLM"/>
    </source>
</evidence>
<accession>A0A6V8I9A8</accession>
<name>A0A6V8I9A8_9PROT</name>
<dbReference type="GO" id="GO:0006508">
    <property type="term" value="P:proteolysis"/>
    <property type="evidence" value="ECO:0007669"/>
    <property type="project" value="InterPro"/>
</dbReference>
<dbReference type="GO" id="GO:0004176">
    <property type="term" value="F:ATP-dependent peptidase activity"/>
    <property type="evidence" value="ECO:0007669"/>
    <property type="project" value="InterPro"/>
</dbReference>
<dbReference type="AlphaFoldDB" id="A0A6V8I9A8"/>